<dbReference type="PANTHER" id="PTHR33979">
    <property type="entry name" value="OS02G0221600 PROTEIN"/>
    <property type="match status" value="1"/>
</dbReference>
<sequence>MAAKSTWLPLHNFWLLVVIALLLSQLPVINIPFQWLESFFHEVSHGLAAILSGGKIIRIQLFANGAGLCTSAGGNAIFIAFSGYAGAVLFGMAMYWGASAHRQGAKLVSSALIGLILLTVLLWTRDLLTVLICIVLVALFSLKLAYSRSAWLAPILKIMALIVLLNALQSPWYLWSTPHQSDAYLLAQYTLIPGFVWILIWIALAIWALLLLGKRG</sequence>
<dbReference type="Pfam" id="PF13398">
    <property type="entry name" value="Peptidase_M50B"/>
    <property type="match status" value="1"/>
</dbReference>
<dbReference type="OrthoDB" id="7425566at2"/>
<feature type="transmembrane region" description="Helical" evidence="1">
    <location>
        <begin position="12"/>
        <end position="33"/>
    </location>
</feature>
<feature type="transmembrane region" description="Helical" evidence="1">
    <location>
        <begin position="104"/>
        <end position="122"/>
    </location>
</feature>
<keyword evidence="1" id="KW-1133">Transmembrane helix</keyword>
<reference evidence="2 3" key="1">
    <citation type="submission" date="2019-04" db="EMBL/GenBank/DDBJ databases">
        <title>Thalassotalea guangxiensis sp. nov., isolated from sediment of the coastal wetland.</title>
        <authorList>
            <person name="Zheng S."/>
            <person name="Zhang D."/>
        </authorList>
    </citation>
    <scope>NUCLEOTIDE SEQUENCE [LARGE SCALE GENOMIC DNA]</scope>
    <source>
        <strain evidence="2 3">ZS-4</strain>
    </source>
</reference>
<comment type="caution">
    <text evidence="2">The sequence shown here is derived from an EMBL/GenBank/DDBJ whole genome shotgun (WGS) entry which is preliminary data.</text>
</comment>
<evidence type="ECO:0000313" key="2">
    <source>
        <dbReference type="EMBL" id="TKB44093.1"/>
    </source>
</evidence>
<dbReference type="Proteomes" id="UP000307999">
    <property type="component" value="Unassembled WGS sequence"/>
</dbReference>
<keyword evidence="1" id="KW-0472">Membrane</keyword>
<dbReference type="RefSeq" id="WP_136736601.1">
    <property type="nucleotide sequence ID" value="NZ_SWDB01000031.1"/>
</dbReference>
<dbReference type="PANTHER" id="PTHR33979:SF2">
    <property type="entry name" value="PEPTIDASE M50B-LIKE-DOMAIN-CONTAINING PROTEIN"/>
    <property type="match status" value="1"/>
</dbReference>
<feature type="transmembrane region" description="Helical" evidence="1">
    <location>
        <begin position="76"/>
        <end position="97"/>
    </location>
</feature>
<feature type="transmembrane region" description="Helical" evidence="1">
    <location>
        <begin position="128"/>
        <end position="146"/>
    </location>
</feature>
<keyword evidence="3" id="KW-1185">Reference proteome</keyword>
<gene>
    <name evidence="2" type="ORF">E8M12_12845</name>
</gene>
<feature type="transmembrane region" description="Helical" evidence="1">
    <location>
        <begin position="195"/>
        <end position="213"/>
    </location>
</feature>
<evidence type="ECO:0000256" key="1">
    <source>
        <dbReference type="SAM" id="Phobius"/>
    </source>
</evidence>
<accession>A0A4V5NU16</accession>
<name>A0A4V5NU16_9GAMM</name>
<evidence type="ECO:0000313" key="3">
    <source>
        <dbReference type="Proteomes" id="UP000307999"/>
    </source>
</evidence>
<dbReference type="InterPro" id="IPR049500">
    <property type="entry name" value="Peptidase_M50B-like"/>
</dbReference>
<dbReference type="AlphaFoldDB" id="A0A4V5NU16"/>
<protein>
    <submittedName>
        <fullName evidence="2">M50 family metallopeptidase</fullName>
    </submittedName>
</protein>
<dbReference type="EMBL" id="SWDB01000031">
    <property type="protein sequence ID" value="TKB44093.1"/>
    <property type="molecule type" value="Genomic_DNA"/>
</dbReference>
<keyword evidence="1" id="KW-0812">Transmembrane</keyword>
<feature type="transmembrane region" description="Helical" evidence="1">
    <location>
        <begin position="158"/>
        <end position="175"/>
    </location>
</feature>
<organism evidence="2 3">
    <name type="scientific">Thalassotalea mangrovi</name>
    <dbReference type="NCBI Taxonomy" id="2572245"/>
    <lineage>
        <taxon>Bacteria</taxon>
        <taxon>Pseudomonadati</taxon>
        <taxon>Pseudomonadota</taxon>
        <taxon>Gammaproteobacteria</taxon>
        <taxon>Alteromonadales</taxon>
        <taxon>Colwelliaceae</taxon>
        <taxon>Thalassotalea</taxon>
    </lineage>
</organism>
<proteinExistence type="predicted"/>